<keyword evidence="3" id="KW-1185">Reference proteome</keyword>
<evidence type="ECO:0000259" key="1">
    <source>
        <dbReference type="Pfam" id="PF12697"/>
    </source>
</evidence>
<comment type="caution">
    <text evidence="2">The sequence shown here is derived from an EMBL/GenBank/DDBJ whole genome shotgun (WGS) entry which is preliminary data.</text>
</comment>
<dbReference type="SUPFAM" id="SSF53474">
    <property type="entry name" value="alpha/beta-Hydrolases"/>
    <property type="match status" value="1"/>
</dbReference>
<feature type="domain" description="AB hydrolase-1" evidence="1">
    <location>
        <begin position="33"/>
        <end position="199"/>
    </location>
</feature>
<reference evidence="2" key="1">
    <citation type="submission" date="2022-10" db="EMBL/GenBank/DDBJ databases">
        <title>Culturing micro-colonial fungi from biological soil crusts in the Mojave desert and describing Neophaeococcomyces mojavensis, and introducing the new genera and species Taxawa tesnikishii.</title>
        <authorList>
            <person name="Kurbessoian T."/>
            <person name="Stajich J.E."/>
        </authorList>
    </citation>
    <scope>NUCLEOTIDE SEQUENCE</scope>
    <source>
        <strain evidence="2">TK_41</strain>
    </source>
</reference>
<dbReference type="EMBL" id="JAPDRK010000002">
    <property type="protein sequence ID" value="KAJ9615364.1"/>
    <property type="molecule type" value="Genomic_DNA"/>
</dbReference>
<protein>
    <recommendedName>
        <fullName evidence="1">AB hydrolase-1 domain-containing protein</fullName>
    </recommendedName>
</protein>
<evidence type="ECO:0000313" key="3">
    <source>
        <dbReference type="Proteomes" id="UP001172673"/>
    </source>
</evidence>
<dbReference type="Pfam" id="PF12697">
    <property type="entry name" value="Abhydrolase_6"/>
    <property type="match status" value="1"/>
</dbReference>
<dbReference type="InterPro" id="IPR000073">
    <property type="entry name" value="AB_hydrolase_1"/>
</dbReference>
<sequence length="319" mass="34229">MKSFSLSLANEAEVSGISSISPQSSSPHYRPLVVALHGGTYSSSYFAAGGASSALHIAEALGVPFIAIDRPGYRDSTALPPITDTSTFLQEEGIHLHRLILPAIWSEYGSTSKATTIVVLTHSLGSPGAIIAAALHAGESGPSYPYGGLIMSGWGIVQSRSNEAIRQQIDTLTVNGRINWPLEHKDAPMFGATPEALALRVSPEILSLTAELDNSMSRGEIEDGTFTWPGYWRGYAEEVKVPIMYSMAEHDGLWNTTAEHVEDFASAFTNSKRVERGIVAEAPHCMELSYWGPAWIARSLGFAMECAAAADVQFANVKA</sequence>
<dbReference type="Gene3D" id="3.40.50.1820">
    <property type="entry name" value="alpha/beta hydrolase"/>
    <property type="match status" value="1"/>
</dbReference>
<gene>
    <name evidence="2" type="ORF">H2200_001439</name>
</gene>
<dbReference type="Proteomes" id="UP001172673">
    <property type="component" value="Unassembled WGS sequence"/>
</dbReference>
<dbReference type="AlphaFoldDB" id="A0AA38XKW8"/>
<dbReference type="InterPro" id="IPR029058">
    <property type="entry name" value="AB_hydrolase_fold"/>
</dbReference>
<organism evidence="2 3">
    <name type="scientific">Cladophialophora chaetospira</name>
    <dbReference type="NCBI Taxonomy" id="386627"/>
    <lineage>
        <taxon>Eukaryota</taxon>
        <taxon>Fungi</taxon>
        <taxon>Dikarya</taxon>
        <taxon>Ascomycota</taxon>
        <taxon>Pezizomycotina</taxon>
        <taxon>Eurotiomycetes</taxon>
        <taxon>Chaetothyriomycetidae</taxon>
        <taxon>Chaetothyriales</taxon>
        <taxon>Herpotrichiellaceae</taxon>
        <taxon>Cladophialophora</taxon>
    </lineage>
</organism>
<proteinExistence type="predicted"/>
<accession>A0AA38XKW8</accession>
<name>A0AA38XKW8_9EURO</name>
<evidence type="ECO:0000313" key="2">
    <source>
        <dbReference type="EMBL" id="KAJ9615364.1"/>
    </source>
</evidence>